<name>A0ABV7D517_9PROT</name>
<organism evidence="5 6">
    <name type="scientific">Kordiimonas pumila</name>
    <dbReference type="NCBI Taxonomy" id="2161677"/>
    <lineage>
        <taxon>Bacteria</taxon>
        <taxon>Pseudomonadati</taxon>
        <taxon>Pseudomonadota</taxon>
        <taxon>Alphaproteobacteria</taxon>
        <taxon>Kordiimonadales</taxon>
        <taxon>Kordiimonadaceae</taxon>
        <taxon>Kordiimonas</taxon>
    </lineage>
</organism>
<evidence type="ECO:0000313" key="6">
    <source>
        <dbReference type="Proteomes" id="UP001595444"/>
    </source>
</evidence>
<evidence type="ECO:0000256" key="1">
    <source>
        <dbReference type="ARBA" id="ARBA00023015"/>
    </source>
</evidence>
<dbReference type="InterPro" id="IPR053142">
    <property type="entry name" value="PchR_regulatory_protein"/>
</dbReference>
<keyword evidence="3" id="KW-0804">Transcription</keyword>
<accession>A0ABV7D517</accession>
<evidence type="ECO:0000313" key="5">
    <source>
        <dbReference type="EMBL" id="MFC3052119.1"/>
    </source>
</evidence>
<evidence type="ECO:0000256" key="2">
    <source>
        <dbReference type="ARBA" id="ARBA00023125"/>
    </source>
</evidence>
<dbReference type="PROSITE" id="PS00041">
    <property type="entry name" value="HTH_ARAC_FAMILY_1"/>
    <property type="match status" value="1"/>
</dbReference>
<dbReference type="InterPro" id="IPR018060">
    <property type="entry name" value="HTH_AraC"/>
</dbReference>
<dbReference type="InterPro" id="IPR020449">
    <property type="entry name" value="Tscrpt_reg_AraC-type_HTH"/>
</dbReference>
<evidence type="ECO:0000259" key="4">
    <source>
        <dbReference type="PROSITE" id="PS01124"/>
    </source>
</evidence>
<dbReference type="PRINTS" id="PR00032">
    <property type="entry name" value="HTHARAC"/>
</dbReference>
<dbReference type="InterPro" id="IPR018062">
    <property type="entry name" value="HTH_AraC-typ_CS"/>
</dbReference>
<keyword evidence="1" id="KW-0805">Transcription regulation</keyword>
<keyword evidence="6" id="KW-1185">Reference proteome</keyword>
<dbReference type="RefSeq" id="WP_194214594.1">
    <property type="nucleotide sequence ID" value="NZ_CP061205.1"/>
</dbReference>
<dbReference type="Gene3D" id="1.10.10.60">
    <property type="entry name" value="Homeodomain-like"/>
    <property type="match status" value="1"/>
</dbReference>
<dbReference type="SMART" id="SM00342">
    <property type="entry name" value="HTH_ARAC"/>
    <property type="match status" value="1"/>
</dbReference>
<dbReference type="Pfam" id="PF12833">
    <property type="entry name" value="HTH_18"/>
    <property type="match status" value="1"/>
</dbReference>
<reference evidence="6" key="1">
    <citation type="journal article" date="2019" name="Int. J. Syst. Evol. Microbiol.">
        <title>The Global Catalogue of Microorganisms (GCM) 10K type strain sequencing project: providing services to taxonomists for standard genome sequencing and annotation.</title>
        <authorList>
            <consortium name="The Broad Institute Genomics Platform"/>
            <consortium name="The Broad Institute Genome Sequencing Center for Infectious Disease"/>
            <person name="Wu L."/>
            <person name="Ma J."/>
        </authorList>
    </citation>
    <scope>NUCLEOTIDE SEQUENCE [LARGE SCALE GENOMIC DNA]</scope>
    <source>
        <strain evidence="6">KCTC 62164</strain>
    </source>
</reference>
<dbReference type="Proteomes" id="UP001595444">
    <property type="component" value="Unassembled WGS sequence"/>
</dbReference>
<protein>
    <submittedName>
        <fullName evidence="5">Helix-turn-helix domain-containing protein</fullName>
    </submittedName>
</protein>
<feature type="domain" description="HTH araC/xylS-type" evidence="4">
    <location>
        <begin position="271"/>
        <end position="369"/>
    </location>
</feature>
<comment type="caution">
    <text evidence="5">The sequence shown here is derived from an EMBL/GenBank/DDBJ whole genome shotgun (WGS) entry which is preliminary data.</text>
</comment>
<dbReference type="PANTHER" id="PTHR47893:SF1">
    <property type="entry name" value="REGULATORY PROTEIN PCHR"/>
    <property type="match status" value="1"/>
</dbReference>
<keyword evidence="2" id="KW-0238">DNA-binding</keyword>
<evidence type="ECO:0000256" key="3">
    <source>
        <dbReference type="ARBA" id="ARBA00023163"/>
    </source>
</evidence>
<dbReference type="SUPFAM" id="SSF46689">
    <property type="entry name" value="Homeodomain-like"/>
    <property type="match status" value="2"/>
</dbReference>
<dbReference type="PROSITE" id="PS01124">
    <property type="entry name" value="HTH_ARAC_FAMILY_2"/>
    <property type="match status" value="1"/>
</dbReference>
<proteinExistence type="predicted"/>
<sequence length="375" mass="42209">MNIVSSRILHLPCRADSILEIMVSIADTDKSVSLLRSIPLLQETLQAVQAAPKKCVKADNGNYEKIPGCNGFKHLYDPDTAEGGIEFYELQDGLWLILVDTKTKQVMTSRHSLGGKLVLTAVLQANIDISDLENTRDGSLANGHCMIYGMETDGSFETVYAPRRTLKWVSVIIDPSRFFPCTRLDARDIPAAFLNFLENGIPIAHRNIPMTREESQTTLQMIDCTLKGSYRSVFLQSKALELLCLVLSGFKEIQTRQPGIVLTAKDYARIERAKKYIQDSFSDRPNIEELAFAVDLTRHKLQFGFKQLYGDTVAHVREKMRLEYALKLIRSSEMSMIEIALETGYEHQASFARAFKAAYGISPMEARRTTGKTLR</sequence>
<dbReference type="InterPro" id="IPR009057">
    <property type="entry name" value="Homeodomain-like_sf"/>
</dbReference>
<dbReference type="PANTHER" id="PTHR47893">
    <property type="entry name" value="REGULATORY PROTEIN PCHR"/>
    <property type="match status" value="1"/>
</dbReference>
<gene>
    <name evidence="5" type="ORF">ACFOKA_09405</name>
</gene>
<dbReference type="EMBL" id="JBHRSL010000009">
    <property type="protein sequence ID" value="MFC3052119.1"/>
    <property type="molecule type" value="Genomic_DNA"/>
</dbReference>